<dbReference type="RefSeq" id="WP_278411233.1">
    <property type="nucleotide sequence ID" value="NZ_CATZZN010000070.1"/>
</dbReference>
<protein>
    <submittedName>
        <fullName evidence="1">Uncharacterized protein</fullName>
    </submittedName>
</protein>
<proteinExistence type="predicted"/>
<evidence type="ECO:0000313" key="1">
    <source>
        <dbReference type="EMBL" id="HJF07534.1"/>
    </source>
</evidence>
<evidence type="ECO:0000313" key="2">
    <source>
        <dbReference type="Proteomes" id="UP000718012"/>
    </source>
</evidence>
<reference evidence="1" key="1">
    <citation type="journal article" date="2021" name="PeerJ">
        <title>Extensive microbial diversity within the chicken gut microbiome revealed by metagenomics and culture.</title>
        <authorList>
            <person name="Gilroy R."/>
            <person name="Ravi A."/>
            <person name="Getino M."/>
            <person name="Pursley I."/>
            <person name="Horton D.L."/>
            <person name="Alikhan N.F."/>
            <person name="Baker D."/>
            <person name="Gharbi K."/>
            <person name="Hall N."/>
            <person name="Watson M."/>
            <person name="Adriaenssens E.M."/>
            <person name="Foster-Nyarko E."/>
            <person name="Jarju S."/>
            <person name="Secka A."/>
            <person name="Antonio M."/>
            <person name="Oren A."/>
            <person name="Chaudhuri R.R."/>
            <person name="La Ragione R."/>
            <person name="Hildebrand F."/>
            <person name="Pallen M.J."/>
        </authorList>
    </citation>
    <scope>NUCLEOTIDE SEQUENCE</scope>
    <source>
        <strain evidence="1">CHK165-8395</strain>
    </source>
</reference>
<organism evidence="1 2">
    <name type="scientific">Phocaeicola coprocola</name>
    <dbReference type="NCBI Taxonomy" id="310298"/>
    <lineage>
        <taxon>Bacteria</taxon>
        <taxon>Pseudomonadati</taxon>
        <taxon>Bacteroidota</taxon>
        <taxon>Bacteroidia</taxon>
        <taxon>Bacteroidales</taxon>
        <taxon>Bacteroidaceae</taxon>
        <taxon>Phocaeicola</taxon>
    </lineage>
</organism>
<dbReference type="AlphaFoldDB" id="A0A921FDV6"/>
<dbReference type="Gene3D" id="3.40.630.30">
    <property type="match status" value="1"/>
</dbReference>
<comment type="caution">
    <text evidence="1">The sequence shown here is derived from an EMBL/GenBank/DDBJ whole genome shotgun (WGS) entry which is preliminary data.</text>
</comment>
<sequence length="285" mass="33572">MRITDEQKRNIYSLVCERLSANEDNLRYVEDFINYKNESLADTLKNEAFEEDEKGNIAYYLIKNPDGKILFYFSLKCGSLYESIKGVDSLERIRELYEYVIELKNEPDLNESDRQAVESIIERIRTGKGLIKNDLAKISYAKKGEIIKELEKASEDDLKRVGKTFAGIEIVHFCTNDLHREIWNKFNIDQKLGVVVFWMFIVPKILEVMQHIGCEYIFLFAADMTPDEYLVNYYKTYLKFKDTTEHGTTMSLYDYGCKFMHQETASLKAKQEFFFEHFNRDEDAI</sequence>
<dbReference type="EMBL" id="DYXD01000110">
    <property type="protein sequence ID" value="HJF07534.1"/>
    <property type="molecule type" value="Genomic_DNA"/>
</dbReference>
<accession>A0A921FDV6</accession>
<reference evidence="1" key="2">
    <citation type="submission" date="2021-09" db="EMBL/GenBank/DDBJ databases">
        <authorList>
            <person name="Gilroy R."/>
        </authorList>
    </citation>
    <scope>NUCLEOTIDE SEQUENCE</scope>
    <source>
        <strain evidence="1">CHK165-8395</strain>
    </source>
</reference>
<name>A0A921FDV6_9BACT</name>
<gene>
    <name evidence="1" type="ORF">K8U81_04970</name>
</gene>
<dbReference type="Proteomes" id="UP000718012">
    <property type="component" value="Unassembled WGS sequence"/>
</dbReference>